<proteinExistence type="predicted"/>
<feature type="compositionally biased region" description="Polar residues" evidence="1">
    <location>
        <begin position="141"/>
        <end position="157"/>
    </location>
</feature>
<evidence type="ECO:0000313" key="3">
    <source>
        <dbReference type="Proteomes" id="UP000674143"/>
    </source>
</evidence>
<feature type="region of interest" description="Disordered" evidence="1">
    <location>
        <begin position="61"/>
        <end position="84"/>
    </location>
</feature>
<sequence>MHPHSLSQPARTASATTPRSSSGRHSTETDALIHPRSPRMSPRLHALSVAIPISCSSTATKVTGSRESMSCKQGALSDSSADATAFRRTSESLNSIMRGTHTHRFCVPMNSAVSVARRRMPPLTGTAQTLMKIAPPRCRSRASTPLSRTWPSLSRATPRSLPRLPAHPRRMSSNARCRRSSLSKAKRRHRSSLLRHIDGVSYTASASDCIARLSPANADADIAEGMNEPFAEGTQLPASQASRPLVETLSVAPMRPSAYNHSFAASSNGSMTLPKAPRLPLATATALPGIAATPIISAVTPENGRDAAQRRSTPFRVHPAHRHVSHIGLTPSPQASSGIAPTSSPREIPPASAMVLPLCTDAQLRSLFSTLFVRAGDATWSCHRHILPFLAARQHCIMPVAPSQVAAFVGFADLGEEGVHAKVHLSAAAGSDGEQDFFSEQSTTRAMSRFASQLCYWFVYVGALGCNEEMHWGNLLMPLGRRSSPSRRSPLRGAHNADSAAAARAPLGRGNSPSLRSGTPEKQRGDCSLSRSCSDVSDVSARAPCVGTVTKGREQHEFPRPLTDGDDVDDESFPKSTVLWHTDPLDYSTSDVATASTLASVEFRTVVEAPPLVQEVAFVRGYRVLHALLENRGAQLAHMQAGSMAAALRTLCAAAGTSNGASTECRLSQDCPAATLQPGMRTVYRRVRFYLRLYAFVRELCVCLREHEIRPWQRESYAVESIVSSRLCMTASLASCDAVLGRTAKGATVSETSTGFIGGWRQLRDTLARGTLGAALRATPARVSAGSLETLLILRNDAATQVVRRATETISRIVTAKGSPRASNALSCSASTSASAASARVPPQLLLIFPLPRWSSSAAPRTTLRKEVTAFDLVASCALGSALAMGVLSSCLFILAARVVSAPWRADPLEAWANGGPAQHLHALRCSWTYNLVRQCWSLLLLLACTARVAHYAGEAVASVEVTHTLATAQSVALTRASDGWLQAAWALQSDSSVAAHAVQRCVERLRSLDKAVNGIAAAPLGLRRVLACSMPSRYWLSAFIGAVITCTIKTALRPGPYAELAAVVMACGLSAAHVCGTRQQRRRALAWWLYCQANTAESFADDILRAAGDQCTEGLAAGVDVDEYGGPAARGSLPANRVAARTLYTISLPMLEELAKVACLVEWSERCLLPKHQCTGGTGPATISALPVQWFWEQLCGRAAPTFTKGVSSAAVVENTMRACRRALEAEQGQRGSAPLAVAEAVAYVLPWTLDYDAATPPPTGALEGCCDDQVSEVLAPFAGAAAGAALAGAPRDGEKDGPIALDVNLRRLPYLSRAQGRLVVCAAFVFASLKVAPRAVLTSLACHRAPLLTCIGEETFALLVRLVHSQLHVAPSLRCSNRSKGTATARWRQAATRTRDALRLLQDSTLAAQQDNVRDAPVGRAYGALLPSLLHALFR</sequence>
<feature type="region of interest" description="Disordered" evidence="1">
    <location>
        <begin position="326"/>
        <end position="346"/>
    </location>
</feature>
<dbReference type="Proteomes" id="UP000674143">
    <property type="component" value="Unassembled WGS sequence"/>
</dbReference>
<dbReference type="RefSeq" id="XP_067063084.1">
    <property type="nucleotide sequence ID" value="XM_067206637.1"/>
</dbReference>
<feature type="region of interest" description="Disordered" evidence="1">
    <location>
        <begin position="138"/>
        <end position="190"/>
    </location>
</feature>
<accession>A0A836HKQ2</accession>
<name>A0A836HKQ2_9TRYP</name>
<dbReference type="GeneID" id="92360571"/>
<dbReference type="KEGG" id="loi:92360571"/>
<feature type="region of interest" description="Disordered" evidence="1">
    <location>
        <begin position="1"/>
        <end position="40"/>
    </location>
</feature>
<organism evidence="2 3">
    <name type="scientific">Leishmania orientalis</name>
    <dbReference type="NCBI Taxonomy" id="2249476"/>
    <lineage>
        <taxon>Eukaryota</taxon>
        <taxon>Discoba</taxon>
        <taxon>Euglenozoa</taxon>
        <taxon>Kinetoplastea</taxon>
        <taxon>Metakinetoplastina</taxon>
        <taxon>Trypanosomatida</taxon>
        <taxon>Trypanosomatidae</taxon>
        <taxon>Leishmaniinae</taxon>
        <taxon>Leishmania</taxon>
    </lineage>
</organism>
<evidence type="ECO:0000313" key="2">
    <source>
        <dbReference type="EMBL" id="KAG5478423.1"/>
    </source>
</evidence>
<comment type="caution">
    <text evidence="2">The sequence shown here is derived from an EMBL/GenBank/DDBJ whole genome shotgun (WGS) entry which is preliminary data.</text>
</comment>
<feature type="compositionally biased region" description="Polar residues" evidence="1">
    <location>
        <begin position="331"/>
        <end position="345"/>
    </location>
</feature>
<feature type="region of interest" description="Disordered" evidence="1">
    <location>
        <begin position="550"/>
        <end position="569"/>
    </location>
</feature>
<feature type="compositionally biased region" description="Low complexity" evidence="1">
    <location>
        <begin position="483"/>
        <end position="505"/>
    </location>
</feature>
<keyword evidence="3" id="KW-1185">Reference proteome</keyword>
<reference evidence="3" key="1">
    <citation type="journal article" date="2021" name="Microbiol. Resour. Announc.">
        <title>LGAAP: Leishmaniinae Genome Assembly and Annotation Pipeline.</title>
        <authorList>
            <person name="Almutairi H."/>
            <person name="Urbaniak M.D."/>
            <person name="Bates M.D."/>
            <person name="Jariyapan N."/>
            <person name="Kwakye-Nuako G."/>
            <person name="Thomaz-Soccol V."/>
            <person name="Al-Salem W.S."/>
            <person name="Dillon R.J."/>
            <person name="Bates P.A."/>
            <person name="Gatherer D."/>
        </authorList>
    </citation>
    <scope>NUCLEOTIDE SEQUENCE [LARGE SCALE GENOMIC DNA]</scope>
</reference>
<feature type="compositionally biased region" description="Basic residues" evidence="1">
    <location>
        <begin position="166"/>
        <end position="190"/>
    </location>
</feature>
<feature type="compositionally biased region" description="Low complexity" evidence="1">
    <location>
        <begin position="9"/>
        <end position="21"/>
    </location>
</feature>
<dbReference type="EMBL" id="JAFHLR010000023">
    <property type="protein sequence ID" value="KAG5478423.1"/>
    <property type="molecule type" value="Genomic_DNA"/>
</dbReference>
<evidence type="ECO:0000256" key="1">
    <source>
        <dbReference type="SAM" id="MobiDB-lite"/>
    </source>
</evidence>
<protein>
    <submittedName>
        <fullName evidence="2">Uncharacterized protein</fullName>
    </submittedName>
</protein>
<reference evidence="3" key="2">
    <citation type="journal article" date="2021" name="Sci. Data">
        <title>Chromosome-scale genome sequencing, assembly and annotation of six genomes from subfamily Leishmaniinae.</title>
        <authorList>
            <person name="Almutairi H."/>
            <person name="Urbaniak M.D."/>
            <person name="Bates M.D."/>
            <person name="Jariyapan N."/>
            <person name="Kwakye-Nuako G."/>
            <person name="Thomaz Soccol V."/>
            <person name="Al-Salem W.S."/>
            <person name="Dillon R.J."/>
            <person name="Bates P.A."/>
            <person name="Gatherer D."/>
        </authorList>
    </citation>
    <scope>NUCLEOTIDE SEQUENCE [LARGE SCALE GENOMIC DNA]</scope>
</reference>
<gene>
    <name evidence="2" type="ORF">LSCM4_04655</name>
</gene>
<feature type="compositionally biased region" description="Polar residues" evidence="1">
    <location>
        <begin position="61"/>
        <end position="82"/>
    </location>
</feature>
<feature type="region of interest" description="Disordered" evidence="1">
    <location>
        <begin position="483"/>
        <end position="533"/>
    </location>
</feature>